<comment type="caution">
    <text evidence="2">The sequence shown here is derived from an EMBL/GenBank/DDBJ whole genome shotgun (WGS) entry which is preliminary data.</text>
</comment>
<name>A0ABU8WKA3_9BURK</name>
<dbReference type="RefSeq" id="WP_340343093.1">
    <property type="nucleotide sequence ID" value="NZ_JBBKZT010000006.1"/>
</dbReference>
<gene>
    <name evidence="2" type="ORF">WKW82_14980</name>
</gene>
<evidence type="ECO:0000313" key="3">
    <source>
        <dbReference type="Proteomes" id="UP001385892"/>
    </source>
</evidence>
<organism evidence="2 3">
    <name type="scientific">Variovorax rhizosphaerae</name>
    <dbReference type="NCBI Taxonomy" id="1836200"/>
    <lineage>
        <taxon>Bacteria</taxon>
        <taxon>Pseudomonadati</taxon>
        <taxon>Pseudomonadota</taxon>
        <taxon>Betaproteobacteria</taxon>
        <taxon>Burkholderiales</taxon>
        <taxon>Comamonadaceae</taxon>
        <taxon>Variovorax</taxon>
    </lineage>
</organism>
<proteinExistence type="predicted"/>
<accession>A0ABU8WKA3</accession>
<dbReference type="Proteomes" id="UP001385892">
    <property type="component" value="Unassembled WGS sequence"/>
</dbReference>
<feature type="transmembrane region" description="Helical" evidence="1">
    <location>
        <begin position="91"/>
        <end position="113"/>
    </location>
</feature>
<keyword evidence="1" id="KW-0472">Membrane</keyword>
<evidence type="ECO:0000256" key="1">
    <source>
        <dbReference type="SAM" id="Phobius"/>
    </source>
</evidence>
<reference evidence="2 3" key="1">
    <citation type="submission" date="2024-03" db="EMBL/GenBank/DDBJ databases">
        <title>Novel species of the genus Variovorax.</title>
        <authorList>
            <person name="Liu Q."/>
            <person name="Xin Y.-H."/>
        </authorList>
    </citation>
    <scope>NUCLEOTIDE SEQUENCE [LARGE SCALE GENOMIC DNA]</scope>
    <source>
        <strain evidence="2 3">KACC 18900</strain>
    </source>
</reference>
<keyword evidence="1" id="KW-0812">Transmembrane</keyword>
<feature type="transmembrane region" description="Helical" evidence="1">
    <location>
        <begin position="61"/>
        <end position="79"/>
    </location>
</feature>
<evidence type="ECO:0000313" key="2">
    <source>
        <dbReference type="EMBL" id="MEJ8847962.1"/>
    </source>
</evidence>
<feature type="transmembrane region" description="Helical" evidence="1">
    <location>
        <begin position="29"/>
        <end position="54"/>
    </location>
</feature>
<dbReference type="EMBL" id="JBBKZT010000006">
    <property type="protein sequence ID" value="MEJ8847962.1"/>
    <property type="molecule type" value="Genomic_DNA"/>
</dbReference>
<keyword evidence="1" id="KW-1133">Transmembrane helix</keyword>
<keyword evidence="3" id="KW-1185">Reference proteome</keyword>
<sequence>MMAVTILVTVGSARFIWFVTSRWADIRDFYALAMGVAWRAALVAGLLAATLGIFRRRQWGRWLGLLAIAGIAAFILLRPDTTTYANDAERAGGVLGRTVLLPLTFAWWGYAVAFSRKAKRYFSLTKDLA</sequence>
<protein>
    <submittedName>
        <fullName evidence="2">Uncharacterized protein</fullName>
    </submittedName>
</protein>